<dbReference type="InterPro" id="IPR023198">
    <property type="entry name" value="PGP-like_dom2"/>
</dbReference>
<dbReference type="InterPro" id="IPR023214">
    <property type="entry name" value="HAD_sf"/>
</dbReference>
<dbReference type="RefSeq" id="WP_054799623.1">
    <property type="nucleotide sequence ID" value="NZ_JARTHJ010000003.1"/>
</dbReference>
<evidence type="ECO:0000313" key="2">
    <source>
        <dbReference type="Proteomes" id="UP000450917"/>
    </source>
</evidence>
<dbReference type="SFLD" id="SFLDG01129">
    <property type="entry name" value="C1.5:_HAD__Beta-PGM__Phosphata"/>
    <property type="match status" value="1"/>
</dbReference>
<dbReference type="Pfam" id="PF00702">
    <property type="entry name" value="Hydrolase"/>
    <property type="match status" value="1"/>
</dbReference>
<dbReference type="Gene3D" id="3.40.50.1000">
    <property type="entry name" value="HAD superfamily/HAD-like"/>
    <property type="match status" value="1"/>
</dbReference>
<organism evidence="1 2">
    <name type="scientific">Paenibacillus validus</name>
    <dbReference type="NCBI Taxonomy" id="44253"/>
    <lineage>
        <taxon>Bacteria</taxon>
        <taxon>Bacillati</taxon>
        <taxon>Bacillota</taxon>
        <taxon>Bacilli</taxon>
        <taxon>Bacillales</taxon>
        <taxon>Paenibacillaceae</taxon>
        <taxon>Paenibacillus</taxon>
    </lineage>
</organism>
<dbReference type="NCBIfam" id="TIGR01549">
    <property type="entry name" value="HAD-SF-IA-v1"/>
    <property type="match status" value="1"/>
</dbReference>
<proteinExistence type="predicted"/>
<keyword evidence="2" id="KW-1185">Reference proteome</keyword>
<dbReference type="AlphaFoldDB" id="A0A7X3CSA1"/>
<dbReference type="Gene3D" id="1.10.150.240">
    <property type="entry name" value="Putative phosphatase, domain 2"/>
    <property type="match status" value="1"/>
</dbReference>
<accession>A0A7X3CSA1</accession>
<dbReference type="InterPro" id="IPR051828">
    <property type="entry name" value="HAD-like_hydrolase_domain"/>
</dbReference>
<dbReference type="PRINTS" id="PR00413">
    <property type="entry name" value="HADHALOGNASE"/>
</dbReference>
<dbReference type="InterPro" id="IPR006439">
    <property type="entry name" value="HAD-SF_hydro_IA"/>
</dbReference>
<evidence type="ECO:0000313" key="1">
    <source>
        <dbReference type="EMBL" id="MUG71560.1"/>
    </source>
</evidence>
<name>A0A7X3CSA1_9BACL</name>
<sequence>MQTSYIWFDLGYTLVYQEREKEYQQFWLEQGIELSLEDIEEAYHLTDKLFMREYPGALGKQIHTYMPWYVGVLNYTLGVRFDLHDQCRRLRDIQIAQSPRWKPFPFSHPVLALLKKASVGIGLISNWDASARTVLEETGLLPYLDHIIVSSEVQVEKPDVRIFLKAAELAGVDPKQCLYVGDNYYDDVVGSAKAGMKPILINRFGTLGIEEITFERTLLSVEELPELLFRQDNKIIS</sequence>
<reference evidence="1 2" key="1">
    <citation type="submission" date="2019-11" db="EMBL/GenBank/DDBJ databases">
        <title>Draft genome sequences of five Paenibacillus species of dairy origin.</title>
        <authorList>
            <person name="Olajide A.M."/>
            <person name="Chen S."/>
            <person name="Lapointe G."/>
        </authorList>
    </citation>
    <scope>NUCLEOTIDE SEQUENCE [LARGE SCALE GENOMIC DNA]</scope>
    <source>
        <strain evidence="1 2">2CS3</strain>
    </source>
</reference>
<dbReference type="SFLD" id="SFLDS00003">
    <property type="entry name" value="Haloacid_Dehalogenase"/>
    <property type="match status" value="1"/>
</dbReference>
<dbReference type="SUPFAM" id="SSF56784">
    <property type="entry name" value="HAD-like"/>
    <property type="match status" value="1"/>
</dbReference>
<dbReference type="PANTHER" id="PTHR46191">
    <property type="match status" value="1"/>
</dbReference>
<protein>
    <submittedName>
        <fullName evidence="1">HAD-IA family hydrolase</fullName>
    </submittedName>
</protein>
<dbReference type="Proteomes" id="UP000450917">
    <property type="component" value="Unassembled WGS sequence"/>
</dbReference>
<keyword evidence="1" id="KW-0378">Hydrolase</keyword>
<dbReference type="GO" id="GO:0016787">
    <property type="term" value="F:hydrolase activity"/>
    <property type="evidence" value="ECO:0007669"/>
    <property type="project" value="UniProtKB-KW"/>
</dbReference>
<dbReference type="PANTHER" id="PTHR46191:SF2">
    <property type="entry name" value="HALOACID DEHALOGENASE-LIKE HYDROLASE DOMAIN-CONTAINING PROTEIN 3"/>
    <property type="match status" value="1"/>
</dbReference>
<gene>
    <name evidence="1" type="ORF">GNP93_12860</name>
</gene>
<dbReference type="EMBL" id="WNZX01000009">
    <property type="protein sequence ID" value="MUG71560.1"/>
    <property type="molecule type" value="Genomic_DNA"/>
</dbReference>
<dbReference type="InterPro" id="IPR036412">
    <property type="entry name" value="HAD-like_sf"/>
</dbReference>
<comment type="caution">
    <text evidence="1">The sequence shown here is derived from an EMBL/GenBank/DDBJ whole genome shotgun (WGS) entry which is preliminary data.</text>
</comment>